<organism evidence="2 3">
    <name type="scientific">Diploscapter pachys</name>
    <dbReference type="NCBI Taxonomy" id="2018661"/>
    <lineage>
        <taxon>Eukaryota</taxon>
        <taxon>Metazoa</taxon>
        <taxon>Ecdysozoa</taxon>
        <taxon>Nematoda</taxon>
        <taxon>Chromadorea</taxon>
        <taxon>Rhabditida</taxon>
        <taxon>Rhabditina</taxon>
        <taxon>Rhabditomorpha</taxon>
        <taxon>Rhabditoidea</taxon>
        <taxon>Rhabditidae</taxon>
        <taxon>Diploscapter</taxon>
    </lineage>
</organism>
<dbReference type="EMBL" id="LIAE01009882">
    <property type="protein sequence ID" value="PAV67834.1"/>
    <property type="molecule type" value="Genomic_DNA"/>
</dbReference>
<dbReference type="Proteomes" id="UP000218231">
    <property type="component" value="Unassembled WGS sequence"/>
</dbReference>
<feature type="compositionally biased region" description="Low complexity" evidence="1">
    <location>
        <begin position="156"/>
        <end position="175"/>
    </location>
</feature>
<evidence type="ECO:0000313" key="3">
    <source>
        <dbReference type="Proteomes" id="UP000218231"/>
    </source>
</evidence>
<accession>A0A2A2K1N3</accession>
<dbReference type="AlphaFoldDB" id="A0A2A2K1N3"/>
<sequence length="262" mass="28172">MAARSIRLEAKYADMVGRLDTIDAALAGATNAKPMLDEVLQEVSGARASMRDGLSRVAEVAAWAHAAAMGNRAALPTDILDDPLLERFAIDQPADRMPDTRALVDWRRASSAMETPALTEILAAQYAPSPTDDPHSRVLRYQLAAITREELLRRGATPSAAPATTRASDRSATAQRARSAELLRTWRAGEGGALYAEPELSGALDIVAAAKREGASLSEAELFGGLAALHRTIERRLEAGERPALATDQRRLNGAVEIKRDR</sequence>
<evidence type="ECO:0000256" key="1">
    <source>
        <dbReference type="SAM" id="MobiDB-lite"/>
    </source>
</evidence>
<comment type="caution">
    <text evidence="2">The sequence shown here is derived from an EMBL/GenBank/DDBJ whole genome shotgun (WGS) entry which is preliminary data.</text>
</comment>
<proteinExistence type="predicted"/>
<keyword evidence="3" id="KW-1185">Reference proteome</keyword>
<evidence type="ECO:0000313" key="2">
    <source>
        <dbReference type="EMBL" id="PAV67834.1"/>
    </source>
</evidence>
<feature type="region of interest" description="Disordered" evidence="1">
    <location>
        <begin position="154"/>
        <end position="175"/>
    </location>
</feature>
<reference evidence="2 3" key="1">
    <citation type="journal article" date="2017" name="Curr. Biol.">
        <title>Genome architecture and evolution of a unichromosomal asexual nematode.</title>
        <authorList>
            <person name="Fradin H."/>
            <person name="Zegar C."/>
            <person name="Gutwein M."/>
            <person name="Lucas J."/>
            <person name="Kovtun M."/>
            <person name="Corcoran D."/>
            <person name="Baugh L.R."/>
            <person name="Kiontke K."/>
            <person name="Gunsalus K."/>
            <person name="Fitch D.H."/>
            <person name="Piano F."/>
        </authorList>
    </citation>
    <scope>NUCLEOTIDE SEQUENCE [LARGE SCALE GENOMIC DNA]</scope>
    <source>
        <strain evidence="2">PF1309</strain>
    </source>
</reference>
<name>A0A2A2K1N3_9BILA</name>
<gene>
    <name evidence="2" type="ORF">WR25_02704</name>
</gene>
<protein>
    <submittedName>
        <fullName evidence="2">Uncharacterized protein</fullName>
    </submittedName>
</protein>